<dbReference type="Gene3D" id="3.40.50.150">
    <property type="entry name" value="Vaccinia Virus protein VP39"/>
    <property type="match status" value="1"/>
</dbReference>
<comment type="similarity">
    <text evidence="10">In the N-terminal section; belongs to the methyltransferase superfamily. tRNA (mnm(5)s(2)U34)-methyltransferase family.</text>
</comment>
<dbReference type="InterPro" id="IPR008471">
    <property type="entry name" value="MnmC-like_methylTransf"/>
</dbReference>
<dbReference type="PANTHER" id="PTHR13847:SF283">
    <property type="entry name" value="TRNA 5-METHYLAMINOMETHYL-2-THIOURIDINE BIOSYNTHESIS BIFUNCTIONAL PROTEIN MNMC"/>
    <property type="match status" value="1"/>
</dbReference>
<dbReference type="SUPFAM" id="SSF51905">
    <property type="entry name" value="FAD/NAD(P)-binding domain"/>
    <property type="match status" value="1"/>
</dbReference>
<dbReference type="InterPro" id="IPR006076">
    <property type="entry name" value="FAD-dep_OxRdtase"/>
</dbReference>
<evidence type="ECO:0000256" key="7">
    <source>
        <dbReference type="ARBA" id="ARBA00022827"/>
    </source>
</evidence>
<dbReference type="InterPro" id="IPR017610">
    <property type="entry name" value="tRNA_S-uridine_synth_MnmC_C"/>
</dbReference>
<dbReference type="Pfam" id="PF05430">
    <property type="entry name" value="Methyltransf_30"/>
    <property type="match status" value="1"/>
</dbReference>
<dbReference type="NCBIfam" id="TIGR03197">
    <property type="entry name" value="MnmC_Cterm"/>
    <property type="match status" value="1"/>
</dbReference>
<evidence type="ECO:0000256" key="5">
    <source>
        <dbReference type="ARBA" id="ARBA00022691"/>
    </source>
</evidence>
<organism evidence="13 14">
    <name type="scientific">Amphritea pacifica</name>
    <dbReference type="NCBI Taxonomy" id="2811233"/>
    <lineage>
        <taxon>Bacteria</taxon>
        <taxon>Pseudomonadati</taxon>
        <taxon>Pseudomonadota</taxon>
        <taxon>Gammaproteobacteria</taxon>
        <taxon>Oceanospirillales</taxon>
        <taxon>Oceanospirillaceae</taxon>
        <taxon>Amphritea</taxon>
    </lineage>
</organism>
<dbReference type="Gene3D" id="3.50.50.60">
    <property type="entry name" value="FAD/NAD(P)-binding domain"/>
    <property type="match status" value="1"/>
</dbReference>
<keyword evidence="1 10" id="KW-0963">Cytoplasm</keyword>
<evidence type="ECO:0000256" key="2">
    <source>
        <dbReference type="ARBA" id="ARBA00022603"/>
    </source>
</evidence>
<feature type="domain" description="MnmC-like methyltransferase" evidence="12">
    <location>
        <begin position="93"/>
        <end position="213"/>
    </location>
</feature>
<evidence type="ECO:0000313" key="14">
    <source>
        <dbReference type="Proteomes" id="UP000760472"/>
    </source>
</evidence>
<feature type="domain" description="FAD dependent oxidoreductase" evidence="11">
    <location>
        <begin position="248"/>
        <end position="614"/>
    </location>
</feature>
<dbReference type="InterPro" id="IPR047785">
    <property type="entry name" value="tRNA_MNMC2"/>
</dbReference>
<proteinExistence type="inferred from homology"/>
<dbReference type="InterPro" id="IPR029063">
    <property type="entry name" value="SAM-dependent_MTases_sf"/>
</dbReference>
<comment type="catalytic activity">
    <reaction evidence="10">
        <text>5-aminomethyl-2-thiouridine(34) in tRNA + S-adenosyl-L-methionine = 5-methylaminomethyl-2-thiouridine(34) in tRNA + S-adenosyl-L-homocysteine + H(+)</text>
        <dbReference type="Rhea" id="RHEA:19569"/>
        <dbReference type="Rhea" id="RHEA-COMP:10195"/>
        <dbReference type="Rhea" id="RHEA-COMP:10197"/>
        <dbReference type="ChEBI" id="CHEBI:15378"/>
        <dbReference type="ChEBI" id="CHEBI:57856"/>
        <dbReference type="ChEBI" id="CHEBI:59789"/>
        <dbReference type="ChEBI" id="CHEBI:74454"/>
        <dbReference type="ChEBI" id="CHEBI:74455"/>
        <dbReference type="EC" id="2.1.1.61"/>
    </reaction>
</comment>
<keyword evidence="5 10" id="KW-0949">S-adenosyl-L-methionine</keyword>
<evidence type="ECO:0000256" key="6">
    <source>
        <dbReference type="ARBA" id="ARBA00022694"/>
    </source>
</evidence>
<dbReference type="NCBIfam" id="NF002481">
    <property type="entry name" value="PRK01747.1-2"/>
    <property type="match status" value="1"/>
</dbReference>
<dbReference type="Pfam" id="PF01266">
    <property type="entry name" value="DAO"/>
    <property type="match status" value="1"/>
</dbReference>
<evidence type="ECO:0000256" key="3">
    <source>
        <dbReference type="ARBA" id="ARBA00022630"/>
    </source>
</evidence>
<dbReference type="Gene3D" id="3.30.9.10">
    <property type="entry name" value="D-Amino Acid Oxidase, subunit A, domain 2"/>
    <property type="match status" value="1"/>
</dbReference>
<keyword evidence="4 10" id="KW-0808">Transferase</keyword>
<keyword evidence="2 10" id="KW-0489">Methyltransferase</keyword>
<keyword evidence="7 10" id="KW-0274">FAD</keyword>
<evidence type="ECO:0000256" key="1">
    <source>
        <dbReference type="ARBA" id="ARBA00022490"/>
    </source>
</evidence>
<comment type="caution">
    <text evidence="13">The sequence shown here is derived from an EMBL/GenBank/DDBJ whole genome shotgun (WGS) entry which is preliminary data.</text>
</comment>
<evidence type="ECO:0000313" key="13">
    <source>
        <dbReference type="EMBL" id="MBN0986867.1"/>
    </source>
</evidence>
<keyword evidence="3 10" id="KW-0285">Flavoprotein</keyword>
<evidence type="ECO:0000256" key="4">
    <source>
        <dbReference type="ARBA" id="ARBA00022679"/>
    </source>
</evidence>
<keyword evidence="8 10" id="KW-0560">Oxidoreductase</keyword>
<evidence type="ECO:0000256" key="8">
    <source>
        <dbReference type="ARBA" id="ARBA00023002"/>
    </source>
</evidence>
<comment type="subcellular location">
    <subcellularLocation>
        <location evidence="10">Cytoplasm</location>
    </subcellularLocation>
</comment>
<dbReference type="Proteomes" id="UP000760472">
    <property type="component" value="Unassembled WGS sequence"/>
</dbReference>
<evidence type="ECO:0000259" key="11">
    <source>
        <dbReference type="Pfam" id="PF01266"/>
    </source>
</evidence>
<comment type="function">
    <text evidence="10">Catalyzes the last two steps in the biosynthesis of 5-methylaminomethyl-2-thiouridine (mnm(5)s(2)U) at the wobble position (U34) in tRNA. Catalyzes the FAD-dependent demodification of cmnm(5)s(2)U34 to nm(5)s(2)U34, followed by the transfer of a methyl group from S-adenosyl-L-methionine to nm(5)s(2)U34, to form mnm(5)s(2)U34.</text>
</comment>
<gene>
    <name evidence="10 13" type="primary">mnmC</name>
    <name evidence="13" type="ORF">JW498_05795</name>
</gene>
<name>A0ABS2W576_9GAMM</name>
<reference evidence="13 14" key="1">
    <citation type="submission" date="2021-02" db="EMBL/GenBank/DDBJ databases">
        <title>A novel species of genus Amphritea isolated from a fishpond in China.</title>
        <authorList>
            <person name="Lu H."/>
        </authorList>
    </citation>
    <scope>NUCLEOTIDE SEQUENCE [LARGE SCALE GENOMIC DNA]</scope>
    <source>
        <strain evidence="13 14">RP18W</strain>
    </source>
</reference>
<dbReference type="InterPro" id="IPR036188">
    <property type="entry name" value="FAD/NAD-bd_sf"/>
</dbReference>
<dbReference type="InterPro" id="IPR023032">
    <property type="entry name" value="tRNA_MAMT_biosynth_bifunc_MnmC"/>
</dbReference>
<evidence type="ECO:0000259" key="12">
    <source>
        <dbReference type="Pfam" id="PF05430"/>
    </source>
</evidence>
<sequence length="646" mass="71025">MSKKFNDIYFSTENGLAETNHVFLGNNQLPERFREADSFTIAETGFGTGLNFLAAWRLFNETAPASARLHFITVEKYPLTLDDLIQALALWPELNTLSDKLIAQYPPLAPGFHRLCLDNGRVTLTLMLGEAVECYRQLEAKVDAWFLDGFAPAKNPDMWCPQLFQQVARLSSAGSTFSTFTCAGIVKRGLRDAGFQIRKVPGFGRKREMLTGTFTDADQPTPPSLNHSGVSPAWFGLPDKHCGDKTALIIGAGVAGCSTAWSLAQRGWKVTLVDKNSEIATEGSGNRQGALYAKLPVDPIPASRFHLSGFLYSSHLLRQRLADRTDIWSPCGLLQLAANDKELIKQRKLAESGNYPDDVVRFVGQVEASAIAGITVNKSGLFFPAAGWVTPPRLCQWLTEHPSITVITDTRITRLEREANLWHAYTDDDQALTADVVVVASAAESMQFEQLNHLPLQKIRGQVSLTDANINAPQLKTVLCSEGYISPAKQGAFCFGATFDLNDTATEIRESGHQHNLDKVYDMAPELGKSLSQYHTENGLQGRVGFRCASPDKLPLIGPVAVYQSFLNDYGRLRHDATTVIDTQPQHYPGLFANLAHGSKGLISGPISGEIIASMLESEPLPLEKELIDKLSPARFIIKNLIRRAI</sequence>
<dbReference type="EMBL" id="JAFFZP010000006">
    <property type="protein sequence ID" value="MBN0986867.1"/>
    <property type="molecule type" value="Genomic_DNA"/>
</dbReference>
<keyword evidence="14" id="KW-1185">Reference proteome</keyword>
<comment type="similarity">
    <text evidence="10">In the C-terminal section; belongs to the DAO family.</text>
</comment>
<keyword evidence="9 10" id="KW-0511">Multifunctional enzyme</keyword>
<dbReference type="EC" id="1.5.-.-" evidence="10"/>
<evidence type="ECO:0000256" key="9">
    <source>
        <dbReference type="ARBA" id="ARBA00023268"/>
    </source>
</evidence>
<feature type="region of interest" description="FAD-dependent cmnm(5)s(2)U34 oxidoreductase" evidence="10">
    <location>
        <begin position="250"/>
        <end position="646"/>
    </location>
</feature>
<comment type="cofactor">
    <cofactor evidence="10">
        <name>FAD</name>
        <dbReference type="ChEBI" id="CHEBI:57692"/>
    </cofactor>
</comment>
<keyword evidence="6 10" id="KW-0819">tRNA processing</keyword>
<accession>A0ABS2W576</accession>
<dbReference type="SUPFAM" id="SSF54373">
    <property type="entry name" value="FAD-linked reductases, C-terminal domain"/>
    <property type="match status" value="1"/>
</dbReference>
<dbReference type="PANTHER" id="PTHR13847">
    <property type="entry name" value="SARCOSINE DEHYDROGENASE-RELATED"/>
    <property type="match status" value="1"/>
</dbReference>
<dbReference type="NCBIfam" id="NF033855">
    <property type="entry name" value="tRNA_MNMC2"/>
    <property type="match status" value="1"/>
</dbReference>
<feature type="region of interest" description="tRNA (mnm(5)s(2)U34)-methyltransferase" evidence="10">
    <location>
        <begin position="1"/>
        <end position="215"/>
    </location>
</feature>
<protein>
    <recommendedName>
        <fullName evidence="10">tRNA 5-methylaminomethyl-2-thiouridine biosynthesis bifunctional protein MnmC</fullName>
        <shortName evidence="10">tRNA mnm(5)s(2)U biosynthesis bifunctional protein</shortName>
    </recommendedName>
    <domain>
        <recommendedName>
            <fullName evidence="10">tRNA (mnm(5)s(2)U34)-methyltransferase</fullName>
            <ecNumber evidence="10">2.1.1.61</ecNumber>
        </recommendedName>
    </domain>
    <domain>
        <recommendedName>
            <fullName evidence="10">FAD-dependent cmnm(5)s(2)U34 oxidoreductase</fullName>
            <ecNumber evidence="10">1.5.-.-</ecNumber>
        </recommendedName>
    </domain>
</protein>
<dbReference type="HAMAP" id="MF_01102">
    <property type="entry name" value="MnmC"/>
    <property type="match status" value="1"/>
</dbReference>
<dbReference type="EC" id="2.1.1.61" evidence="10"/>
<evidence type="ECO:0000256" key="10">
    <source>
        <dbReference type="HAMAP-Rule" id="MF_01102"/>
    </source>
</evidence>